<dbReference type="OrthoDB" id="40823at2759"/>
<keyword evidence="1" id="KW-0812">Transmembrane</keyword>
<dbReference type="PANTHER" id="PTHR33979">
    <property type="entry name" value="OS02G0221600 PROTEIN"/>
    <property type="match status" value="1"/>
</dbReference>
<proteinExistence type="predicted"/>
<feature type="transmembrane region" description="Helical" evidence="1">
    <location>
        <begin position="108"/>
        <end position="126"/>
    </location>
</feature>
<name>A0A4T0FWQ7_9BASI</name>
<dbReference type="Proteomes" id="UP000310189">
    <property type="component" value="Unassembled WGS sequence"/>
</dbReference>
<keyword evidence="1" id="KW-0472">Membrane</keyword>
<dbReference type="AlphaFoldDB" id="A0A4T0FWQ7"/>
<dbReference type="Pfam" id="PF13398">
    <property type="entry name" value="Peptidase_M50B"/>
    <property type="match status" value="1"/>
</dbReference>
<evidence type="ECO:0000256" key="1">
    <source>
        <dbReference type="SAM" id="Phobius"/>
    </source>
</evidence>
<dbReference type="PANTHER" id="PTHR33979:SF2">
    <property type="entry name" value="PEPTIDASE M50B-LIKE-DOMAIN-CONTAINING PROTEIN"/>
    <property type="match status" value="1"/>
</dbReference>
<keyword evidence="1" id="KW-1133">Transmembrane helix</keyword>
<feature type="transmembrane region" description="Helical" evidence="1">
    <location>
        <begin position="138"/>
        <end position="157"/>
    </location>
</feature>
<comment type="caution">
    <text evidence="2">The sequence shown here is derived from an EMBL/GenBank/DDBJ whole genome shotgun (WGS) entry which is preliminary data.</text>
</comment>
<gene>
    <name evidence="2" type="ORF">E3P99_00311</name>
</gene>
<sequence length="190" mass="21641">MFIPAEKHIFRREANLSVNSTQRTTLIVACVYVLVIGILWHVPYLRWLIYPFKLLTVGFHEFSHAIAGKLTGAKIESIRLDPHEGGETRMRGGWSFVTLPAGYLGSSLSYLLIIIFSALFIAFWFIKTLHALTDTRQRYVILFIGVMSCLYSIWDIIDDTLIRKVASSDAVQMSYAFGCVPSRGWGFIWL</sequence>
<dbReference type="EMBL" id="SPNW01000003">
    <property type="protein sequence ID" value="TIA93178.1"/>
    <property type="molecule type" value="Genomic_DNA"/>
</dbReference>
<evidence type="ECO:0000313" key="2">
    <source>
        <dbReference type="EMBL" id="TIA93178.1"/>
    </source>
</evidence>
<protein>
    <recommendedName>
        <fullName evidence="4">Peptidase M50 domain-containing protein</fullName>
    </recommendedName>
</protein>
<evidence type="ECO:0008006" key="4">
    <source>
        <dbReference type="Google" id="ProtNLM"/>
    </source>
</evidence>
<reference evidence="2 3" key="1">
    <citation type="submission" date="2019-03" db="EMBL/GenBank/DDBJ databases">
        <title>Sequencing 23 genomes of Wallemia ichthyophaga.</title>
        <authorList>
            <person name="Gostincar C."/>
        </authorList>
    </citation>
    <scope>NUCLEOTIDE SEQUENCE [LARGE SCALE GENOMIC DNA]</scope>
    <source>
        <strain evidence="2 3">EXF-5753</strain>
    </source>
</reference>
<keyword evidence="3" id="KW-1185">Reference proteome</keyword>
<evidence type="ECO:0000313" key="3">
    <source>
        <dbReference type="Proteomes" id="UP000310189"/>
    </source>
</evidence>
<dbReference type="InterPro" id="IPR049500">
    <property type="entry name" value="Peptidase_M50B-like"/>
</dbReference>
<feature type="transmembrane region" description="Helical" evidence="1">
    <location>
        <begin position="21"/>
        <end position="42"/>
    </location>
</feature>
<organism evidence="2 3">
    <name type="scientific">Wallemia hederae</name>
    <dbReference type="NCBI Taxonomy" id="1540922"/>
    <lineage>
        <taxon>Eukaryota</taxon>
        <taxon>Fungi</taxon>
        <taxon>Dikarya</taxon>
        <taxon>Basidiomycota</taxon>
        <taxon>Wallemiomycotina</taxon>
        <taxon>Wallemiomycetes</taxon>
        <taxon>Wallemiales</taxon>
        <taxon>Wallemiaceae</taxon>
        <taxon>Wallemia</taxon>
    </lineage>
</organism>
<accession>A0A4T0FWQ7</accession>